<dbReference type="InterPro" id="IPR009057">
    <property type="entry name" value="Homeodomain-like_sf"/>
</dbReference>
<dbReference type="GO" id="GO:0008270">
    <property type="term" value="F:zinc ion binding"/>
    <property type="evidence" value="ECO:0007669"/>
    <property type="project" value="UniProtKB-KW"/>
</dbReference>
<keyword evidence="2" id="KW-0863">Zinc-finger</keyword>
<proteinExistence type="predicted"/>
<accession>A0A1S3YK73</accession>
<evidence type="ECO:0000313" key="5">
    <source>
        <dbReference type="RefSeq" id="XP_016452640.1"/>
    </source>
</evidence>
<dbReference type="SUPFAM" id="SSF57903">
    <property type="entry name" value="FYVE/PHD zinc finger"/>
    <property type="match status" value="1"/>
</dbReference>
<dbReference type="AlphaFoldDB" id="A0A1S3YK73"/>
<dbReference type="InterPro" id="IPR045893">
    <property type="entry name" value="FREE1"/>
</dbReference>
<reference key="1">
    <citation type="journal article" date="2014" name="Nat. Commun.">
        <title>The tobacco genome sequence and its comparison with those of tomato and potato.</title>
        <authorList>
            <person name="Sierro N."/>
            <person name="Battey J.N."/>
            <person name="Ouadi S."/>
            <person name="Bakaher N."/>
            <person name="Bovet L."/>
            <person name="Willig A."/>
            <person name="Goepfert S."/>
            <person name="Peitsch M.C."/>
            <person name="Ivanov N.V."/>
        </authorList>
    </citation>
    <scope>NUCLEOTIDE SEQUENCE [LARGE SCALE GENOMIC DNA]</scope>
    <source>
        <strain>cv. TN90</strain>
    </source>
</reference>
<organism evidence="6">
    <name type="scientific">Nicotiana tabacum</name>
    <name type="common">Common tobacco</name>
    <dbReference type="NCBI Taxonomy" id="4097"/>
    <lineage>
        <taxon>Eukaryota</taxon>
        <taxon>Viridiplantae</taxon>
        <taxon>Streptophyta</taxon>
        <taxon>Embryophyta</taxon>
        <taxon>Tracheophyta</taxon>
        <taxon>Spermatophyta</taxon>
        <taxon>Magnoliopsida</taxon>
        <taxon>eudicotyledons</taxon>
        <taxon>Gunneridae</taxon>
        <taxon>Pentapetalae</taxon>
        <taxon>asterids</taxon>
        <taxon>lamiids</taxon>
        <taxon>Solanales</taxon>
        <taxon>Solanaceae</taxon>
        <taxon>Nicotianoideae</taxon>
        <taxon>Nicotianeae</taxon>
        <taxon>Nicotiana</taxon>
    </lineage>
</organism>
<dbReference type="PANTHER" id="PTHR46977:SF4">
    <property type="entry name" value="PROTEIN FREE1-LIKE"/>
    <property type="match status" value="1"/>
</dbReference>
<sequence>MQALVAVKLSFNQNEMCKQGVPWTEEEHMMFLLGLQKLGKDDINGCIILAKSGLAHHDNYHEFCRLLGCFKVNYQAGILVFRSRKWARVVGLQTQSRDLSQLLRKGFDWMKLMRPLNEEKDHWVPDEAVRKCTACGTDFGAFVRRVSIYSNRFCLYCVDSPNNVVLPYGVFLKHSWIISYPLKPFFTL</sequence>
<dbReference type="OrthoDB" id="660555at2759"/>
<dbReference type="RefSeq" id="XP_016452640.1">
    <property type="nucleotide sequence ID" value="XM_016597154.1"/>
</dbReference>
<evidence type="ECO:0000313" key="6">
    <source>
        <dbReference type="RefSeq" id="XP_016452641.1"/>
    </source>
</evidence>
<dbReference type="GO" id="GO:0043130">
    <property type="term" value="F:ubiquitin binding"/>
    <property type="evidence" value="ECO:0007669"/>
    <property type="project" value="InterPro"/>
</dbReference>
<name>A0A1S3YK73_TOBAC</name>
<keyword evidence="1" id="KW-0479">Metal-binding</keyword>
<reference evidence="5 6" key="2">
    <citation type="submission" date="2025-04" db="UniProtKB">
        <authorList>
            <consortium name="RefSeq"/>
        </authorList>
    </citation>
    <scope>IDENTIFICATION</scope>
</reference>
<evidence type="ECO:0000256" key="1">
    <source>
        <dbReference type="ARBA" id="ARBA00022723"/>
    </source>
</evidence>
<evidence type="ECO:0000313" key="4">
    <source>
        <dbReference type="Proteomes" id="UP000790787"/>
    </source>
</evidence>
<keyword evidence="3" id="KW-0862">Zinc</keyword>
<protein>
    <submittedName>
        <fullName evidence="5 6">Uncharacterized protein isoform X3</fullName>
    </submittedName>
</protein>
<evidence type="ECO:0000256" key="2">
    <source>
        <dbReference type="ARBA" id="ARBA00022771"/>
    </source>
</evidence>
<dbReference type="GO" id="GO:0036258">
    <property type="term" value="P:multivesicular body assembly"/>
    <property type="evidence" value="ECO:0007669"/>
    <property type="project" value="InterPro"/>
</dbReference>
<dbReference type="InterPro" id="IPR011011">
    <property type="entry name" value="Znf_FYVE_PHD"/>
</dbReference>
<dbReference type="Proteomes" id="UP000790787">
    <property type="component" value="Chromosome 17"/>
</dbReference>
<dbReference type="GeneID" id="107777166"/>
<dbReference type="RefSeq" id="XP_016452641.1">
    <property type="nucleotide sequence ID" value="XM_016597155.1"/>
</dbReference>
<evidence type="ECO:0000256" key="3">
    <source>
        <dbReference type="ARBA" id="ARBA00022833"/>
    </source>
</evidence>
<dbReference type="PANTHER" id="PTHR46977">
    <property type="entry name" value="PROTEIN FREE1"/>
    <property type="match status" value="1"/>
</dbReference>
<dbReference type="SUPFAM" id="SSF46689">
    <property type="entry name" value="Homeodomain-like"/>
    <property type="match status" value="1"/>
</dbReference>
<gene>
    <name evidence="5 6" type="primary">LOC107777166</name>
</gene>
<keyword evidence="4" id="KW-1185">Reference proteome</keyword>